<dbReference type="Gene3D" id="3.40.250.10">
    <property type="entry name" value="Rhodanese-like domain"/>
    <property type="match status" value="1"/>
</dbReference>
<dbReference type="InterPro" id="IPR045886">
    <property type="entry name" value="ThiF/MoeB/HesA"/>
</dbReference>
<dbReference type="CDD" id="cd00757">
    <property type="entry name" value="ThiF_MoeB_HesA_family"/>
    <property type="match status" value="1"/>
</dbReference>
<organism evidence="3">
    <name type="scientific">Polysiphonia sertularioides</name>
    <dbReference type="NCBI Taxonomy" id="945028"/>
    <lineage>
        <taxon>Eukaryota</taxon>
        <taxon>Rhodophyta</taxon>
        <taxon>Florideophyceae</taxon>
        <taxon>Rhodymeniophycidae</taxon>
        <taxon>Ceramiales</taxon>
        <taxon>Rhodomelaceae</taxon>
        <taxon>Polysiphonioideae</taxon>
        <taxon>Polysiphonia</taxon>
    </lineage>
</organism>
<dbReference type="CDD" id="cd00158">
    <property type="entry name" value="RHOD"/>
    <property type="match status" value="1"/>
</dbReference>
<keyword evidence="3" id="KW-0934">Plastid</keyword>
<geneLocation type="chloroplast" evidence="3"/>
<dbReference type="SUPFAM" id="SSF52821">
    <property type="entry name" value="Rhodanese/Cell cycle control phosphatase"/>
    <property type="match status" value="1"/>
</dbReference>
<name>A0A1Z1M9C0_9FLOR</name>
<dbReference type="PANTHER" id="PTHR10953">
    <property type="entry name" value="UBIQUITIN-ACTIVATING ENZYME E1"/>
    <property type="match status" value="1"/>
</dbReference>
<dbReference type="PROSITE" id="PS50206">
    <property type="entry name" value="RHODANESE_3"/>
    <property type="match status" value="1"/>
</dbReference>
<protein>
    <submittedName>
        <fullName evidence="3">Molybdopterin biosynthesis protein</fullName>
    </submittedName>
</protein>
<feature type="transmembrane region" description="Helical" evidence="1">
    <location>
        <begin position="34"/>
        <end position="59"/>
    </location>
</feature>
<dbReference type="GO" id="GO:0016779">
    <property type="term" value="F:nucleotidyltransferase activity"/>
    <property type="evidence" value="ECO:0007669"/>
    <property type="project" value="TreeGrafter"/>
</dbReference>
<dbReference type="InterPro" id="IPR001763">
    <property type="entry name" value="Rhodanese-like_dom"/>
</dbReference>
<dbReference type="AlphaFoldDB" id="A0A1Z1M9C0"/>
<dbReference type="PANTHER" id="PTHR10953:SF102">
    <property type="entry name" value="ADENYLYLTRANSFERASE AND SULFURTRANSFERASE MOCS3"/>
    <property type="match status" value="1"/>
</dbReference>
<dbReference type="InterPro" id="IPR000594">
    <property type="entry name" value="ThiF_NAD_FAD-bd"/>
</dbReference>
<keyword evidence="3" id="KW-0150">Chloroplast</keyword>
<dbReference type="RefSeq" id="YP_009394007.1">
    <property type="nucleotide sequence ID" value="NC_035270.1"/>
</dbReference>
<keyword evidence="1" id="KW-1133">Transmembrane helix</keyword>
<keyword evidence="1" id="KW-0472">Membrane</keyword>
<dbReference type="Gene3D" id="3.40.50.720">
    <property type="entry name" value="NAD(P)-binding Rossmann-like Domain"/>
    <property type="match status" value="1"/>
</dbReference>
<evidence type="ECO:0000256" key="1">
    <source>
        <dbReference type="SAM" id="Phobius"/>
    </source>
</evidence>
<dbReference type="GO" id="GO:0008641">
    <property type="term" value="F:ubiquitin-like modifier activating enzyme activity"/>
    <property type="evidence" value="ECO:0007669"/>
    <property type="project" value="InterPro"/>
</dbReference>
<dbReference type="GeneID" id="33355792"/>
<dbReference type="SUPFAM" id="SSF69572">
    <property type="entry name" value="Activating enzymes of the ubiquitin-like proteins"/>
    <property type="match status" value="1"/>
</dbReference>
<proteinExistence type="predicted"/>
<dbReference type="InterPro" id="IPR035985">
    <property type="entry name" value="Ubiquitin-activating_enz"/>
</dbReference>
<dbReference type="EMBL" id="MF101423">
    <property type="protein sequence ID" value="ARW62569.1"/>
    <property type="molecule type" value="Genomic_DNA"/>
</dbReference>
<sequence length="342" mass="39773">MKLSREESIIYSKQIKIEKIGIEGQKKLKRTKSLVIGAGGLGCPVLIYLARLGIGYIGIMDKDQVEYSNLNRQILYDKTNIQKDKILLAKKKIKKSNYYCNIITHNYKLNNSNSIEVISYYDIIIDTTDSVITRHLINETCKKLHKIYIYGAVNEFEGQFGVFNYKNGMTYKDVYKKNMNIKSETCNNLGITCVTTGIIGTLQSIEVLNIILGLNKKCKNFINLYSIIETVQKKKQIKVQNIKQNCNEFDKYKELNIKLNNNNRDEIIIDIRNHEEFKIKHLKKAINIYLKKLILPSTIKLIQKYEKIDEIIVYCNNYNRSISASKILKENSIKHSIEKYRD</sequence>
<dbReference type="GO" id="GO:0005737">
    <property type="term" value="C:cytoplasm"/>
    <property type="evidence" value="ECO:0007669"/>
    <property type="project" value="TreeGrafter"/>
</dbReference>
<keyword evidence="1" id="KW-0812">Transmembrane</keyword>
<dbReference type="InterPro" id="IPR036873">
    <property type="entry name" value="Rhodanese-like_dom_sf"/>
</dbReference>
<dbReference type="Pfam" id="PF00581">
    <property type="entry name" value="Rhodanese"/>
    <property type="match status" value="1"/>
</dbReference>
<accession>A0A1Z1M9C0</accession>
<reference evidence="3" key="1">
    <citation type="journal article" date="2017" name="J. Phycol.">
        <title>Analysis of chloroplast genomes and a supermatrix inform reclassification of the Rhodomelaceae (Rhodophyta).</title>
        <authorList>
            <person name="Diaz-Tapia P."/>
            <person name="Maggs C.A."/>
            <person name="West J.A."/>
            <person name="Verbruggen H."/>
        </authorList>
    </citation>
    <scope>NUCLEOTIDE SEQUENCE</scope>
    <source>
        <strain evidence="3">PD0863</strain>
    </source>
</reference>
<gene>
    <name evidence="3" type="primary">moeB</name>
</gene>
<evidence type="ECO:0000259" key="2">
    <source>
        <dbReference type="PROSITE" id="PS50206"/>
    </source>
</evidence>
<evidence type="ECO:0000313" key="3">
    <source>
        <dbReference type="EMBL" id="ARW62569.1"/>
    </source>
</evidence>
<dbReference type="Pfam" id="PF00899">
    <property type="entry name" value="ThiF"/>
    <property type="match status" value="1"/>
</dbReference>
<feature type="domain" description="Rhodanese" evidence="2">
    <location>
        <begin position="262"/>
        <end position="330"/>
    </location>
</feature>
<dbReference type="GO" id="GO:0004792">
    <property type="term" value="F:thiosulfate-cyanide sulfurtransferase activity"/>
    <property type="evidence" value="ECO:0007669"/>
    <property type="project" value="TreeGrafter"/>
</dbReference>